<feature type="transmembrane region" description="Helical" evidence="1">
    <location>
        <begin position="106"/>
        <end position="127"/>
    </location>
</feature>
<comment type="caution">
    <text evidence="2">The sequence shown here is derived from an EMBL/GenBank/DDBJ whole genome shotgun (WGS) entry which is preliminary data.</text>
</comment>
<dbReference type="PANTHER" id="PTHR28026">
    <property type="entry name" value="DUF962 DOMAIN PROTEIN (AFU_ORTHOLOGUE AFUA_8G05310)"/>
    <property type="match status" value="1"/>
</dbReference>
<dbReference type="AlphaFoldDB" id="A0A9N9HI28"/>
<reference evidence="2" key="1">
    <citation type="submission" date="2021-06" db="EMBL/GenBank/DDBJ databases">
        <authorList>
            <person name="Kallberg Y."/>
            <person name="Tangrot J."/>
            <person name="Rosling A."/>
        </authorList>
    </citation>
    <scope>NUCLEOTIDE SEQUENCE</scope>
    <source>
        <strain evidence="2">CL551</strain>
    </source>
</reference>
<keyword evidence="3" id="KW-1185">Reference proteome</keyword>
<dbReference type="GO" id="GO:0016020">
    <property type="term" value="C:membrane"/>
    <property type="evidence" value="ECO:0007669"/>
    <property type="project" value="GOC"/>
</dbReference>
<evidence type="ECO:0000313" key="3">
    <source>
        <dbReference type="Proteomes" id="UP000789342"/>
    </source>
</evidence>
<dbReference type="InterPro" id="IPR009305">
    <property type="entry name" value="Mpo1-like"/>
</dbReference>
<dbReference type="EMBL" id="CAJVPV010015636">
    <property type="protein sequence ID" value="CAG8693268.1"/>
    <property type="molecule type" value="Genomic_DNA"/>
</dbReference>
<keyword evidence="1" id="KW-0812">Transmembrane</keyword>
<dbReference type="OrthoDB" id="2124888at2759"/>
<dbReference type="Proteomes" id="UP000789342">
    <property type="component" value="Unassembled WGS sequence"/>
</dbReference>
<dbReference type="GO" id="GO:0005783">
    <property type="term" value="C:endoplasmic reticulum"/>
    <property type="evidence" value="ECO:0007669"/>
    <property type="project" value="TreeGrafter"/>
</dbReference>
<protein>
    <submittedName>
        <fullName evidence="2">12821_t:CDS:1</fullName>
    </submittedName>
</protein>
<dbReference type="Pfam" id="PF06127">
    <property type="entry name" value="Mpo1-like"/>
    <property type="match status" value="1"/>
</dbReference>
<keyword evidence="1" id="KW-0472">Membrane</keyword>
<evidence type="ECO:0000256" key="1">
    <source>
        <dbReference type="SAM" id="Phobius"/>
    </source>
</evidence>
<feature type="transmembrane region" description="Helical" evidence="1">
    <location>
        <begin position="76"/>
        <end position="94"/>
    </location>
</feature>
<keyword evidence="1" id="KW-1133">Transmembrane helix</keyword>
<name>A0A9N9HI28_9GLOM</name>
<accession>A0A9N9HI28</accession>
<organism evidence="2 3">
    <name type="scientific">Acaulospora morrowiae</name>
    <dbReference type="NCBI Taxonomy" id="94023"/>
    <lineage>
        <taxon>Eukaryota</taxon>
        <taxon>Fungi</taxon>
        <taxon>Fungi incertae sedis</taxon>
        <taxon>Mucoromycota</taxon>
        <taxon>Glomeromycotina</taxon>
        <taxon>Glomeromycetes</taxon>
        <taxon>Diversisporales</taxon>
        <taxon>Acaulosporaceae</taxon>
        <taxon>Acaulospora</taxon>
    </lineage>
</organism>
<dbReference type="GO" id="GO:0046521">
    <property type="term" value="P:sphingoid catabolic process"/>
    <property type="evidence" value="ECO:0007669"/>
    <property type="project" value="TreeGrafter"/>
</dbReference>
<sequence length="156" mass="17521">LLALLANSGPLLPYGSDSWWHIIPFVPNLSLLITLIYITYYILLEPFAGALYSVILLYMVYHATNFNASYPNHNTLAFIVHITSWIAQFIGHGFAEKRSPALKDNFTQAILLAPLFVWLEVLFSIGYRSELQKRVGSGVDLAIAKFKKEKSKGSKS</sequence>
<proteinExistence type="predicted"/>
<feature type="non-terminal residue" evidence="2">
    <location>
        <position position="156"/>
    </location>
</feature>
<gene>
    <name evidence="2" type="ORF">AMORRO_LOCUS11735</name>
</gene>
<evidence type="ECO:0000313" key="2">
    <source>
        <dbReference type="EMBL" id="CAG8693268.1"/>
    </source>
</evidence>
<dbReference type="PANTHER" id="PTHR28026:SF9">
    <property type="entry name" value="2-HYDROXY-PALMITIC ACID DIOXYGENASE MPO1"/>
    <property type="match status" value="1"/>
</dbReference>